<dbReference type="GO" id="GO:0016874">
    <property type="term" value="F:ligase activity"/>
    <property type="evidence" value="ECO:0007669"/>
    <property type="project" value="UniProtKB-KW"/>
</dbReference>
<dbReference type="PANTHER" id="PTHR37422:SF17">
    <property type="entry name" value="O-ANTIGEN LIGASE"/>
    <property type="match status" value="1"/>
</dbReference>
<protein>
    <submittedName>
        <fullName evidence="7">O-antigen ligase family protein</fullName>
    </submittedName>
</protein>
<feature type="transmembrane region" description="Helical" evidence="5">
    <location>
        <begin position="29"/>
        <end position="47"/>
    </location>
</feature>
<dbReference type="PANTHER" id="PTHR37422">
    <property type="entry name" value="TEICHURONIC ACID BIOSYNTHESIS PROTEIN TUAE"/>
    <property type="match status" value="1"/>
</dbReference>
<feature type="transmembrane region" description="Helical" evidence="5">
    <location>
        <begin position="85"/>
        <end position="105"/>
    </location>
</feature>
<comment type="subcellular location">
    <subcellularLocation>
        <location evidence="1">Membrane</location>
        <topology evidence="1">Multi-pass membrane protein</topology>
    </subcellularLocation>
</comment>
<feature type="transmembrane region" description="Helical" evidence="5">
    <location>
        <begin position="404"/>
        <end position="421"/>
    </location>
</feature>
<evidence type="ECO:0000256" key="5">
    <source>
        <dbReference type="SAM" id="Phobius"/>
    </source>
</evidence>
<feature type="transmembrane region" description="Helical" evidence="5">
    <location>
        <begin position="56"/>
        <end position="73"/>
    </location>
</feature>
<organism evidence="7 8">
    <name type="scientific">Butyricimonas hominis</name>
    <dbReference type="NCBI Taxonomy" id="2763032"/>
    <lineage>
        <taxon>Bacteria</taxon>
        <taxon>Pseudomonadati</taxon>
        <taxon>Bacteroidota</taxon>
        <taxon>Bacteroidia</taxon>
        <taxon>Bacteroidales</taxon>
        <taxon>Odoribacteraceae</taxon>
        <taxon>Butyricimonas</taxon>
    </lineage>
</organism>
<reference evidence="7 8" key="1">
    <citation type="submission" date="2020-08" db="EMBL/GenBank/DDBJ databases">
        <title>Genome public.</title>
        <authorList>
            <person name="Liu C."/>
            <person name="Sun Q."/>
        </authorList>
    </citation>
    <scope>NUCLEOTIDE SEQUENCE [LARGE SCALE GENOMIC DNA]</scope>
    <source>
        <strain evidence="7 8">NSJ-56</strain>
    </source>
</reference>
<evidence type="ECO:0000256" key="1">
    <source>
        <dbReference type="ARBA" id="ARBA00004141"/>
    </source>
</evidence>
<name>A0ABR7D5C6_9BACT</name>
<feature type="domain" description="O-antigen ligase-related" evidence="6">
    <location>
        <begin position="205"/>
        <end position="359"/>
    </location>
</feature>
<keyword evidence="7" id="KW-0436">Ligase</keyword>
<feature type="transmembrane region" description="Helical" evidence="5">
    <location>
        <begin position="244"/>
        <end position="262"/>
    </location>
</feature>
<evidence type="ECO:0000256" key="4">
    <source>
        <dbReference type="ARBA" id="ARBA00023136"/>
    </source>
</evidence>
<feature type="transmembrane region" description="Helical" evidence="5">
    <location>
        <begin position="221"/>
        <end position="237"/>
    </location>
</feature>
<feature type="transmembrane region" description="Helical" evidence="5">
    <location>
        <begin position="344"/>
        <end position="364"/>
    </location>
</feature>
<dbReference type="Proteomes" id="UP000646484">
    <property type="component" value="Unassembled WGS sequence"/>
</dbReference>
<evidence type="ECO:0000313" key="7">
    <source>
        <dbReference type="EMBL" id="MBC5623137.1"/>
    </source>
</evidence>
<dbReference type="InterPro" id="IPR051533">
    <property type="entry name" value="WaaL-like"/>
</dbReference>
<feature type="transmembrane region" description="Helical" evidence="5">
    <location>
        <begin position="7"/>
        <end position="23"/>
    </location>
</feature>
<proteinExistence type="predicted"/>
<feature type="transmembrane region" description="Helical" evidence="5">
    <location>
        <begin position="376"/>
        <end position="398"/>
    </location>
</feature>
<dbReference type="RefSeq" id="WP_186978163.1">
    <property type="nucleotide sequence ID" value="NZ_JACOOH010000009.1"/>
</dbReference>
<keyword evidence="8" id="KW-1185">Reference proteome</keyword>
<dbReference type="EMBL" id="JACOOH010000009">
    <property type="protein sequence ID" value="MBC5623137.1"/>
    <property type="molecule type" value="Genomic_DNA"/>
</dbReference>
<evidence type="ECO:0000256" key="3">
    <source>
        <dbReference type="ARBA" id="ARBA00022989"/>
    </source>
</evidence>
<comment type="caution">
    <text evidence="7">The sequence shown here is derived from an EMBL/GenBank/DDBJ whole genome shotgun (WGS) entry which is preliminary data.</text>
</comment>
<evidence type="ECO:0000256" key="2">
    <source>
        <dbReference type="ARBA" id="ARBA00022692"/>
    </source>
</evidence>
<feature type="transmembrane region" description="Helical" evidence="5">
    <location>
        <begin position="117"/>
        <end position="135"/>
    </location>
</feature>
<keyword evidence="3 5" id="KW-1133">Transmembrane helix</keyword>
<gene>
    <name evidence="7" type="ORF">H8S64_18750</name>
</gene>
<evidence type="ECO:0000313" key="8">
    <source>
        <dbReference type="Proteomes" id="UP000646484"/>
    </source>
</evidence>
<feature type="transmembrane region" description="Helical" evidence="5">
    <location>
        <begin position="199"/>
        <end position="215"/>
    </location>
</feature>
<evidence type="ECO:0000259" key="6">
    <source>
        <dbReference type="Pfam" id="PF04932"/>
    </source>
</evidence>
<feature type="transmembrane region" description="Helical" evidence="5">
    <location>
        <begin position="175"/>
        <end position="192"/>
    </location>
</feature>
<keyword evidence="2 5" id="KW-0812">Transmembrane</keyword>
<dbReference type="Pfam" id="PF04932">
    <property type="entry name" value="Wzy_C"/>
    <property type="match status" value="1"/>
</dbReference>
<accession>A0ABR7D5C6</accession>
<dbReference type="InterPro" id="IPR007016">
    <property type="entry name" value="O-antigen_ligase-rel_domated"/>
</dbReference>
<keyword evidence="4 5" id="KW-0472">Membrane</keyword>
<sequence>MEKIQKICFLSIGLLLGSLAPLYGKTFNYFLLSVILFCAITNWNMFIQNVKEGKGYILIFVIYFLYISLQTLFMEWRSEITDKPYYGVFEDILLNFILVPVYITTLRKWLTPRLLELFLLFFCIGCLLMNIYITYDLLQARALTNPRTAIEFLYSSRFGDNKWSFLGGNLFLEPQTLYIALTALISYFMIFIKQHRGMKILYGIMFLFLVIFLSFTVTKAGILAFFIGFMIANLYIFKQSSLRTHLAILVGLLLFIGGLLVFNSSNEKYGERTEEIIREVENVKKGIYTGGTIAPRIGFIRESFIHADEFAIWGLGIYAKNRVKDWLVNSDAGLDVFTNVHNSFIHYWIQGGIIGLGIIIFLFAVPFYRMWKNKRFSCLIISLTTIIFIMNNTSILLALNNTRLMILFMLSLFYFYSDIFVQMEKTIITKSTQS</sequence>